<dbReference type="InterPro" id="IPR012869">
    <property type="entry name" value="RHH_5"/>
</dbReference>
<reference evidence="2 3" key="1">
    <citation type="journal article" date="2020" name="ISME J.">
        <title>Comparative genomics reveals insights into cyanobacterial evolution and habitat adaptation.</title>
        <authorList>
            <person name="Chen M.Y."/>
            <person name="Teng W.K."/>
            <person name="Zhao L."/>
            <person name="Hu C.X."/>
            <person name="Zhou Y.K."/>
            <person name="Han B.P."/>
            <person name="Song L.R."/>
            <person name="Shu W.S."/>
        </authorList>
    </citation>
    <scope>NUCLEOTIDE SEQUENCE [LARGE SCALE GENOMIC DNA]</scope>
    <source>
        <strain evidence="2 3">FACHB-1040</strain>
    </source>
</reference>
<comment type="caution">
    <text evidence="2">The sequence shown here is derived from an EMBL/GenBank/DDBJ whole genome shotgun (WGS) entry which is preliminary data.</text>
</comment>
<dbReference type="RefSeq" id="WP_027400875.1">
    <property type="nucleotide sequence ID" value="NZ_JACJQT010000039.1"/>
</dbReference>
<gene>
    <name evidence="2" type="ORF">H6F99_15195</name>
</gene>
<evidence type="ECO:0000259" key="1">
    <source>
        <dbReference type="Pfam" id="PF07878"/>
    </source>
</evidence>
<evidence type="ECO:0000313" key="3">
    <source>
        <dbReference type="Proteomes" id="UP000606721"/>
    </source>
</evidence>
<feature type="domain" description="CopG-like ribbon-helix-helix" evidence="1">
    <location>
        <begin position="24"/>
        <end position="70"/>
    </location>
</feature>
<protein>
    <recommendedName>
        <fullName evidence="1">CopG-like ribbon-helix-helix domain-containing protein</fullName>
    </recommendedName>
</protein>
<dbReference type="EMBL" id="JACJQT010000039">
    <property type="protein sequence ID" value="MBD2279590.1"/>
    <property type="molecule type" value="Genomic_DNA"/>
</dbReference>
<organism evidence="2 3">
    <name type="scientific">Aphanizomenon flos-aquae FACHB-1040</name>
    <dbReference type="NCBI Taxonomy" id="2692887"/>
    <lineage>
        <taxon>Bacteria</taxon>
        <taxon>Bacillati</taxon>
        <taxon>Cyanobacteriota</taxon>
        <taxon>Cyanophyceae</taxon>
        <taxon>Nostocales</taxon>
        <taxon>Aphanizomenonaceae</taxon>
        <taxon>Aphanizomenon</taxon>
    </lineage>
</organism>
<dbReference type="Pfam" id="PF07878">
    <property type="entry name" value="RHH_5"/>
    <property type="match status" value="1"/>
</dbReference>
<name>A0ABR8BYQ7_APHFL</name>
<proteinExistence type="predicted"/>
<evidence type="ECO:0000313" key="2">
    <source>
        <dbReference type="EMBL" id="MBD2279590.1"/>
    </source>
</evidence>
<accession>A0ABR8BYQ7</accession>
<keyword evidence="3" id="KW-1185">Reference proteome</keyword>
<dbReference type="Proteomes" id="UP000606721">
    <property type="component" value="Unassembled WGS sequence"/>
</dbReference>
<sequence>MTKKGKSRENESIEIPSIAIMPEGKRLNIYFTDEDDLKLYAEISTAAKNEKRSMSQIVKILISDAIAKRKHQKQKELT</sequence>